<feature type="domain" description="Shieldin complex subunit 2 C-terminal" evidence="2">
    <location>
        <begin position="688"/>
        <end position="853"/>
    </location>
</feature>
<dbReference type="GO" id="GO:0035861">
    <property type="term" value="C:site of double-strand break"/>
    <property type="evidence" value="ECO:0007669"/>
    <property type="project" value="TreeGrafter"/>
</dbReference>
<dbReference type="OMA" id="CHLKEIK"/>
<dbReference type="Pfam" id="PF21669">
    <property type="entry name" value="SHLD2_OB1"/>
    <property type="match status" value="1"/>
</dbReference>
<dbReference type="Gene3D" id="2.40.50.140">
    <property type="entry name" value="Nucleic acid-binding proteins"/>
    <property type="match status" value="1"/>
</dbReference>
<evidence type="ECO:0000259" key="4">
    <source>
        <dbReference type="Pfam" id="PF22779"/>
    </source>
</evidence>
<dbReference type="InterPro" id="IPR053944">
    <property type="entry name" value="SHLD2_OB2"/>
</dbReference>
<feature type="compositionally biased region" description="Polar residues" evidence="1">
    <location>
        <begin position="336"/>
        <end position="359"/>
    </location>
</feature>
<reference evidence="5" key="1">
    <citation type="submission" date="2025-08" db="UniProtKB">
        <authorList>
            <consortium name="Ensembl"/>
        </authorList>
    </citation>
    <scope>IDENTIFICATION</scope>
</reference>
<protein>
    <submittedName>
        <fullName evidence="5">Shieldin complex subunit 2</fullName>
    </submittedName>
</protein>
<feature type="region of interest" description="Disordered" evidence="1">
    <location>
        <begin position="328"/>
        <end position="377"/>
    </location>
</feature>
<feature type="region of interest" description="Disordered" evidence="1">
    <location>
        <begin position="126"/>
        <end position="174"/>
    </location>
</feature>
<dbReference type="PANTHER" id="PTHR14495:SF2">
    <property type="entry name" value="SHIELDIN COMPLEX SUBUNIT 2"/>
    <property type="match status" value="1"/>
</dbReference>
<dbReference type="GeneID" id="103026159"/>
<dbReference type="Proteomes" id="UP000694621">
    <property type="component" value="Unplaced"/>
</dbReference>
<evidence type="ECO:0000256" key="1">
    <source>
        <dbReference type="SAM" id="MobiDB-lite"/>
    </source>
</evidence>
<name>A0A8B9RF30_ASTMX</name>
<evidence type="ECO:0000313" key="6">
    <source>
        <dbReference type="Proteomes" id="UP000694621"/>
    </source>
</evidence>
<dbReference type="GO" id="GO:0010569">
    <property type="term" value="P:regulation of double-strand break repair via homologous recombination"/>
    <property type="evidence" value="ECO:0007669"/>
    <property type="project" value="TreeGrafter"/>
</dbReference>
<evidence type="ECO:0000313" key="5">
    <source>
        <dbReference type="Ensembl" id="ENSAMXP00005038294.1"/>
    </source>
</evidence>
<accession>A0A8B9RF30</accession>
<dbReference type="SUPFAM" id="SSF50249">
    <property type="entry name" value="Nucleic acid-binding proteins"/>
    <property type="match status" value="1"/>
</dbReference>
<sequence length="855" mass="93360">MTDKPKIHIFLGAPHPSSLSKDVQEEEEKEGGLPFQWKTLELRWSQGRLRHLECKGDATPEVSEGGLRTGGCVEAIGRLKPKRGHEKQSFSGTHEGSKTGNVSEDDSTCSTGLSCSAIGTNSAAAAPMVEGNSPTDLGNSICLGSSEDDKTKDSEGESVEEPEDNLTPPVSHSALERQAYTEKELEKDFCPGIVAEYLDSCFLSLQPGPSSNPMIRHPEQSPAISVETEYLTVWTKSQSLLLRGRVVKQPQGGSQEKPRSPQTPTQQTPVASVGSPELYSPEVSPVQRGLGGTLQSSLSIFYESLSQRHHEGGVVIECTPDGILCSQASPPVDQEGANQSAESPISSVTPEISPTPSTSKRAKLSPATSKGHRQMGSKSVLPLCGPTTLLSRCKSHGVHYSILVAVVHPCHLKEIKVRSGASAGASVPLASMIVTDQSGVEVKAVLWRTAAFWALTVSPGDILLITGVRVHEDKWRGETVLQSSFNSRLLNLGQITPDHTSQAPQNVNIHTWRTLCTYLHEKRPLLVSLPARTAQDPHSVSFVRLGSLRPDTLVHALLRVKHSKTISAWRDEVEGVSRTGSVLRAVLSVEQGDGTQGAVVLWGSALALLQRINRNTDAVWEFRLLLVKQDVTSGLLELHSTPWSSCQPVFPDDTRCKEFYNTASSHNSFEIDLHTLLSQKYTGNVELRAQITAVQFQSSPSQDAVQLMDREMSLEKVLEVVCGDITFTGCGLCCAELDTDENGIYRPCYPCLPHTGVRRYYRPAVLTVREGDRQVCVQVPPTLLQKILLDTPPDKLNKPVAPASEERFVHVVAKRIHSILSTPRTLYCLTVRSHFECDENSVPIIQNFFLLEFKS</sequence>
<feature type="compositionally biased region" description="Polar residues" evidence="1">
    <location>
        <begin position="89"/>
        <end position="107"/>
    </location>
</feature>
<dbReference type="InterPro" id="IPR049507">
    <property type="entry name" value="SHLD2_OB1"/>
</dbReference>
<dbReference type="Pfam" id="PF15793">
    <property type="entry name" value="SHLD2_C"/>
    <property type="match status" value="1"/>
</dbReference>
<dbReference type="PANTHER" id="PTHR14495">
    <property type="entry name" value="SHIELDIN COMPLEX SUBUNIT 2"/>
    <property type="match status" value="1"/>
</dbReference>
<dbReference type="GO" id="GO:0005634">
    <property type="term" value="C:nucleus"/>
    <property type="evidence" value="ECO:0007669"/>
    <property type="project" value="TreeGrafter"/>
</dbReference>
<feature type="region of interest" description="Disordered" evidence="1">
    <location>
        <begin position="1"/>
        <end position="32"/>
    </location>
</feature>
<dbReference type="AlphaFoldDB" id="A0A8B9RF30"/>
<proteinExistence type="predicted"/>
<dbReference type="InterPro" id="IPR031589">
    <property type="entry name" value="SHLD2_C"/>
</dbReference>
<dbReference type="CTD" id="54537"/>
<dbReference type="Ensembl" id="ENSAMXT00005041731.1">
    <property type="protein sequence ID" value="ENSAMXP00005038294.1"/>
    <property type="gene ID" value="ENSAMXG00005018164.1"/>
</dbReference>
<dbReference type="InterPro" id="IPR029715">
    <property type="entry name" value="FAM35A"/>
</dbReference>
<dbReference type="KEGG" id="amex:103026159"/>
<evidence type="ECO:0000259" key="2">
    <source>
        <dbReference type="Pfam" id="PF15793"/>
    </source>
</evidence>
<organism evidence="5 6">
    <name type="scientific">Astyanax mexicanus</name>
    <name type="common">Blind cave fish</name>
    <name type="synonym">Astyanax fasciatus mexicanus</name>
    <dbReference type="NCBI Taxonomy" id="7994"/>
    <lineage>
        <taxon>Eukaryota</taxon>
        <taxon>Metazoa</taxon>
        <taxon>Chordata</taxon>
        <taxon>Craniata</taxon>
        <taxon>Vertebrata</taxon>
        <taxon>Euteleostomi</taxon>
        <taxon>Actinopterygii</taxon>
        <taxon>Neopterygii</taxon>
        <taxon>Teleostei</taxon>
        <taxon>Ostariophysi</taxon>
        <taxon>Characiformes</taxon>
        <taxon>Characoidei</taxon>
        <taxon>Acestrorhamphidae</taxon>
        <taxon>Acestrorhamphinae</taxon>
        <taxon>Astyanax</taxon>
    </lineage>
</organism>
<dbReference type="InterPro" id="IPR012340">
    <property type="entry name" value="NA-bd_OB-fold"/>
</dbReference>
<feature type="region of interest" description="Disordered" evidence="1">
    <location>
        <begin position="248"/>
        <end position="287"/>
    </location>
</feature>
<feature type="domain" description="Shieldin complex subunit 2 first OB fold" evidence="3">
    <location>
        <begin position="386"/>
        <end position="516"/>
    </location>
</feature>
<dbReference type="Pfam" id="PF22779">
    <property type="entry name" value="OB_SHLD2_2nd"/>
    <property type="match status" value="1"/>
</dbReference>
<feature type="domain" description="Shieldin complex subunit 2 second OB fold" evidence="4">
    <location>
        <begin position="549"/>
        <end position="634"/>
    </location>
</feature>
<feature type="region of interest" description="Disordered" evidence="1">
    <location>
        <begin position="78"/>
        <end position="107"/>
    </location>
</feature>
<evidence type="ECO:0000259" key="3">
    <source>
        <dbReference type="Pfam" id="PF21669"/>
    </source>
</evidence>